<dbReference type="HOGENOM" id="CLU_1508497_0_0_11"/>
<organism evidence="3 4">
    <name type="scientific">Pseudofrankia inefficax (strain DSM 45817 / CECT 9037 / DDB 130130 / EuI1c)</name>
    <name type="common">Frankia inefficax</name>
    <dbReference type="NCBI Taxonomy" id="298654"/>
    <lineage>
        <taxon>Bacteria</taxon>
        <taxon>Bacillati</taxon>
        <taxon>Actinomycetota</taxon>
        <taxon>Actinomycetes</taxon>
        <taxon>Frankiales</taxon>
        <taxon>Frankiaceae</taxon>
        <taxon>Pseudofrankia</taxon>
    </lineage>
</organism>
<dbReference type="KEGG" id="fri:FraEuI1c_7133"/>
<feature type="compositionally biased region" description="Gly residues" evidence="1">
    <location>
        <begin position="163"/>
        <end position="178"/>
    </location>
</feature>
<reference evidence="3 4" key="1">
    <citation type="submission" date="2010-10" db="EMBL/GenBank/DDBJ databases">
        <title>Complete sequence of Frankia sp. EuI1c.</title>
        <authorList>
            <consortium name="US DOE Joint Genome Institute"/>
            <person name="Lucas S."/>
            <person name="Copeland A."/>
            <person name="Lapidus A."/>
            <person name="Cheng J.-F."/>
            <person name="Bruce D."/>
            <person name="Goodwin L."/>
            <person name="Pitluck S."/>
            <person name="Chertkov O."/>
            <person name="Detter J.C."/>
            <person name="Han C."/>
            <person name="Tapia R."/>
            <person name="Land M."/>
            <person name="Hauser L."/>
            <person name="Jeffries C."/>
            <person name="Kyrpides N."/>
            <person name="Ivanova N."/>
            <person name="Mikhailova N."/>
            <person name="Beauchemin N."/>
            <person name="Sen A."/>
            <person name="Sur S.A."/>
            <person name="Gtari M."/>
            <person name="Wall L."/>
            <person name="Tisa L."/>
            <person name="Woyke T."/>
        </authorList>
    </citation>
    <scope>NUCLEOTIDE SEQUENCE [LARGE SCALE GENOMIC DNA]</scope>
    <source>
        <strain evidence="4">DSM 45817 / CECT 9037 / EuI1c</strain>
    </source>
</reference>
<dbReference type="InParanoid" id="E3IYM7"/>
<evidence type="ECO:0000313" key="3">
    <source>
        <dbReference type="EMBL" id="ADP85098.1"/>
    </source>
</evidence>
<dbReference type="Proteomes" id="UP000002484">
    <property type="component" value="Chromosome"/>
</dbReference>
<dbReference type="InterPro" id="IPR058548">
    <property type="entry name" value="MlaB-like_STAS"/>
</dbReference>
<dbReference type="EMBL" id="CP002299">
    <property type="protein sequence ID" value="ADP85098.1"/>
    <property type="molecule type" value="Genomic_DNA"/>
</dbReference>
<evidence type="ECO:0000313" key="4">
    <source>
        <dbReference type="Proteomes" id="UP000002484"/>
    </source>
</evidence>
<feature type="region of interest" description="Disordered" evidence="1">
    <location>
        <begin position="157"/>
        <end position="178"/>
    </location>
</feature>
<sequence>MRVDAGALRMSVHRDARGGEDVLIELAGELDAPGRRCLRDQIAELLGRGGATVTVDVGGLRRVDIPGLAALLRADLLLRRVRGSLEIRSATPAFLELVTATGLTGRLRLVPAPPSPRPPAATAARSAREEATLPAGAALSLAADAGAALAPGAQVARPEGVGAAVGGPDPGSASGVGG</sequence>
<evidence type="ECO:0000259" key="2">
    <source>
        <dbReference type="PROSITE" id="PS50801"/>
    </source>
</evidence>
<gene>
    <name evidence="3" type="ordered locus">FraEuI1c_7133</name>
</gene>
<dbReference type="eggNOG" id="COG1366">
    <property type="taxonomic scope" value="Bacteria"/>
</dbReference>
<evidence type="ECO:0000256" key="1">
    <source>
        <dbReference type="SAM" id="MobiDB-lite"/>
    </source>
</evidence>
<protein>
    <recommendedName>
        <fullName evidence="2">STAS domain-containing protein</fullName>
    </recommendedName>
</protein>
<dbReference type="PROSITE" id="PS50801">
    <property type="entry name" value="STAS"/>
    <property type="match status" value="1"/>
</dbReference>
<dbReference type="STRING" id="298654.FraEuI1c_7133"/>
<dbReference type="Gene3D" id="3.30.750.24">
    <property type="entry name" value="STAS domain"/>
    <property type="match status" value="1"/>
</dbReference>
<proteinExistence type="predicted"/>
<dbReference type="InterPro" id="IPR036513">
    <property type="entry name" value="STAS_dom_sf"/>
</dbReference>
<accession>E3IYM7</accession>
<feature type="domain" description="STAS" evidence="2">
    <location>
        <begin position="22"/>
        <end position="103"/>
    </location>
</feature>
<dbReference type="AlphaFoldDB" id="E3IYM7"/>
<dbReference type="InterPro" id="IPR002645">
    <property type="entry name" value="STAS_dom"/>
</dbReference>
<dbReference type="SUPFAM" id="SSF52091">
    <property type="entry name" value="SpoIIaa-like"/>
    <property type="match status" value="1"/>
</dbReference>
<dbReference type="Pfam" id="PF13466">
    <property type="entry name" value="STAS_2"/>
    <property type="match status" value="1"/>
</dbReference>
<keyword evidence="4" id="KW-1185">Reference proteome</keyword>
<name>E3IYM7_PSEI1</name>